<dbReference type="AlphaFoldDB" id="A0A699ZRR9"/>
<accession>A0A699ZRR9</accession>
<evidence type="ECO:0000313" key="2">
    <source>
        <dbReference type="EMBL" id="GFH23850.1"/>
    </source>
</evidence>
<feature type="domain" description="CFA20" evidence="1">
    <location>
        <begin position="9"/>
        <end position="118"/>
    </location>
</feature>
<reference evidence="2 3" key="1">
    <citation type="submission" date="2020-02" db="EMBL/GenBank/DDBJ databases">
        <title>Draft genome sequence of Haematococcus lacustris strain NIES-144.</title>
        <authorList>
            <person name="Morimoto D."/>
            <person name="Nakagawa S."/>
            <person name="Yoshida T."/>
            <person name="Sawayama S."/>
        </authorList>
    </citation>
    <scope>NUCLEOTIDE SEQUENCE [LARGE SCALE GENOMIC DNA]</scope>
    <source>
        <strain evidence="2 3">NIES-144</strain>
    </source>
</reference>
<dbReference type="Pfam" id="PF05018">
    <property type="entry name" value="CFA20_dom"/>
    <property type="match status" value="1"/>
</dbReference>
<evidence type="ECO:0000313" key="3">
    <source>
        <dbReference type="Proteomes" id="UP000485058"/>
    </source>
</evidence>
<sequence>MVPVPIAPGWQHPFVDILKLCDRETELKGEVTEHMARAGSMDKIIGKKVYKVRGTIPAANYLRLPKLKAQNLGLTGRFLYIQVKVTPVKVFVIHLEVQTQDQNVHRISISSMYRTESLQVRLPP</sequence>
<dbReference type="InterPro" id="IPR007714">
    <property type="entry name" value="CFA20_dom"/>
</dbReference>
<proteinExistence type="predicted"/>
<dbReference type="EMBL" id="BLLF01002379">
    <property type="protein sequence ID" value="GFH23850.1"/>
    <property type="molecule type" value="Genomic_DNA"/>
</dbReference>
<dbReference type="Proteomes" id="UP000485058">
    <property type="component" value="Unassembled WGS sequence"/>
</dbReference>
<organism evidence="2 3">
    <name type="scientific">Haematococcus lacustris</name>
    <name type="common">Green alga</name>
    <name type="synonym">Haematococcus pluvialis</name>
    <dbReference type="NCBI Taxonomy" id="44745"/>
    <lineage>
        <taxon>Eukaryota</taxon>
        <taxon>Viridiplantae</taxon>
        <taxon>Chlorophyta</taxon>
        <taxon>core chlorophytes</taxon>
        <taxon>Chlorophyceae</taxon>
        <taxon>CS clade</taxon>
        <taxon>Chlamydomonadales</taxon>
        <taxon>Haematococcaceae</taxon>
        <taxon>Haematococcus</taxon>
    </lineage>
</organism>
<protein>
    <submittedName>
        <fullName evidence="2">DUF667 domain-containing protein</fullName>
    </submittedName>
</protein>
<name>A0A699ZRR9_HAELA</name>
<feature type="non-terminal residue" evidence="2">
    <location>
        <position position="1"/>
    </location>
</feature>
<comment type="caution">
    <text evidence="2">The sequence shown here is derived from an EMBL/GenBank/DDBJ whole genome shotgun (WGS) entry which is preliminary data.</text>
</comment>
<evidence type="ECO:0000259" key="1">
    <source>
        <dbReference type="Pfam" id="PF05018"/>
    </source>
</evidence>
<gene>
    <name evidence="2" type="ORF">HaLaN_21538</name>
</gene>
<keyword evidence="3" id="KW-1185">Reference proteome</keyword>